<dbReference type="EMBL" id="CM031811">
    <property type="protein sequence ID" value="KAG6659530.1"/>
    <property type="molecule type" value="Genomic_DNA"/>
</dbReference>
<dbReference type="EMBL" id="CM031811">
    <property type="protein sequence ID" value="KAG6659529.1"/>
    <property type="molecule type" value="Genomic_DNA"/>
</dbReference>
<gene>
    <name evidence="2" type="ORF">CIPAW_03G041800</name>
</gene>
<protein>
    <submittedName>
        <fullName evidence="2">Uncharacterized protein</fullName>
    </submittedName>
</protein>
<evidence type="ECO:0000256" key="1">
    <source>
        <dbReference type="SAM" id="Phobius"/>
    </source>
</evidence>
<feature type="transmembrane region" description="Helical" evidence="1">
    <location>
        <begin position="132"/>
        <end position="162"/>
    </location>
</feature>
<keyword evidence="1" id="KW-1133">Transmembrane helix</keyword>
<dbReference type="Proteomes" id="UP000811609">
    <property type="component" value="Chromosome 3"/>
</dbReference>
<sequence>MAHAAKFLRPIRQSLTLMTSSRPPISQWRKFYYARFEPLKTLIKGLEPVLRNRVSAFQHKLITQRRYFWFSGCKPSVGCLFGASVALGSKICWPHVAYAMDGLDILMDDHRLLDTSDEEEDPLAFWTFARKFWLPVFFFLFVLTNLDHPIALIAIKIILLLLSTNPSPLSVYVSVDQLCHQSMRQAPHFYKAKSLYAKKVEVQDYKFLCIARVELKEEKFTLVGILGGWWTLPRLFSQEAFSVVRNGAFNHYWKNNCRG</sequence>
<accession>A0A8T1QWQ1</accession>
<keyword evidence="3" id="KW-1185">Reference proteome</keyword>
<keyword evidence="1" id="KW-0812">Transmembrane</keyword>
<evidence type="ECO:0000313" key="3">
    <source>
        <dbReference type="Proteomes" id="UP000811609"/>
    </source>
</evidence>
<dbReference type="AlphaFoldDB" id="A0A8T1QWQ1"/>
<comment type="caution">
    <text evidence="2">The sequence shown here is derived from an EMBL/GenBank/DDBJ whole genome shotgun (WGS) entry which is preliminary data.</text>
</comment>
<keyword evidence="1" id="KW-0472">Membrane</keyword>
<name>A0A8T1QWQ1_CARIL</name>
<evidence type="ECO:0000313" key="2">
    <source>
        <dbReference type="EMBL" id="KAG6659530.1"/>
    </source>
</evidence>
<organism evidence="2 3">
    <name type="scientific">Carya illinoinensis</name>
    <name type="common">Pecan</name>
    <dbReference type="NCBI Taxonomy" id="32201"/>
    <lineage>
        <taxon>Eukaryota</taxon>
        <taxon>Viridiplantae</taxon>
        <taxon>Streptophyta</taxon>
        <taxon>Embryophyta</taxon>
        <taxon>Tracheophyta</taxon>
        <taxon>Spermatophyta</taxon>
        <taxon>Magnoliopsida</taxon>
        <taxon>eudicotyledons</taxon>
        <taxon>Gunneridae</taxon>
        <taxon>Pentapetalae</taxon>
        <taxon>rosids</taxon>
        <taxon>fabids</taxon>
        <taxon>Fagales</taxon>
        <taxon>Juglandaceae</taxon>
        <taxon>Carya</taxon>
    </lineage>
</organism>
<reference evidence="2" key="1">
    <citation type="submission" date="2020-12" db="EMBL/GenBank/DDBJ databases">
        <title>WGS assembly of Carya illinoinensis cv. Pawnee.</title>
        <authorList>
            <person name="Platts A."/>
            <person name="Shu S."/>
            <person name="Wright S."/>
            <person name="Barry K."/>
            <person name="Edger P."/>
            <person name="Pires J.C."/>
            <person name="Schmutz J."/>
        </authorList>
    </citation>
    <scope>NUCLEOTIDE SEQUENCE</scope>
    <source>
        <tissue evidence="2">Leaf</tissue>
    </source>
</reference>
<proteinExistence type="predicted"/>